<dbReference type="OrthoDB" id="19859at2759"/>
<name>Q75A04_EREGS</name>
<gene>
    <name evidence="8" type="ORF">AGOS_ADR229C</name>
</gene>
<dbReference type="FunCoup" id="Q75A04">
    <property type="interactions" value="302"/>
</dbReference>
<dbReference type="GO" id="GO:0005385">
    <property type="term" value="F:zinc ion transmembrane transporter activity"/>
    <property type="evidence" value="ECO:0000318"/>
    <property type="project" value="GO_Central"/>
</dbReference>
<evidence type="ECO:0000256" key="6">
    <source>
        <dbReference type="ARBA" id="ARBA00023136"/>
    </source>
</evidence>
<keyword evidence="9" id="KW-1185">Reference proteome</keyword>
<evidence type="ECO:0000256" key="1">
    <source>
        <dbReference type="ARBA" id="ARBA00004127"/>
    </source>
</evidence>
<dbReference type="PANTHER" id="PTHR16133:SF0">
    <property type="entry name" value="ZINC_IRON REGULATED TRANSPORTER-RELATED PROTEIN 102B, ISOFORM E"/>
    <property type="match status" value="1"/>
</dbReference>
<keyword evidence="5" id="KW-0333">Golgi apparatus</keyword>
<keyword evidence="3 7" id="KW-0812">Transmembrane</keyword>
<dbReference type="AlphaFoldDB" id="Q75A04"/>
<feature type="transmembrane region" description="Helical" evidence="7">
    <location>
        <begin position="189"/>
        <end position="214"/>
    </location>
</feature>
<accession>Q75A04</accession>
<dbReference type="STRING" id="284811.Q75A04"/>
<comment type="subcellular location">
    <subcellularLocation>
        <location evidence="1">Endomembrane system</location>
        <topology evidence="1">Multi-pass membrane protein</topology>
    </subcellularLocation>
    <subcellularLocation>
        <location evidence="2">Golgi apparatus membrane</location>
    </subcellularLocation>
</comment>
<dbReference type="KEGG" id="ago:AGOS_ADR229C"/>
<dbReference type="PANTHER" id="PTHR16133">
    <property type="entry name" value="SOLUTE CARRIER FAMILY 39 ZINC TRANSPORTER , MEMBER 9-RELATED"/>
    <property type="match status" value="1"/>
</dbReference>
<evidence type="ECO:0000256" key="5">
    <source>
        <dbReference type="ARBA" id="ARBA00023034"/>
    </source>
</evidence>
<dbReference type="OMA" id="HTELHAY"/>
<sequence>MLELIGALIVALLIFFSTLIIGCIPIYLLDKRAQRTQGLPSSIATFGVGTLLGTALLLVIPEGIEVCDADDNYGLDLIIGYLVMYFMEKLVNWKGATRPIWTQRESIEHMRNWSDLTNMRKVAIVLCKSEFALAMILHGFSDGAVIGASVSGSLLNWALAAAMLIHKIPTVLSIVSLMQCKQGLNQYEVASNLLLFSASTPIGYLLFKLFYALAFGPTSWLGRNIMLISGGSLLYVATAALQTPGHASSTPTYLPLESAQSVPLSELELGEARSYSWPSTGSNGESSRPYIGTISFLSGLLIPAGISFIH</sequence>
<feature type="transmembrane region" description="Helical" evidence="7">
    <location>
        <begin position="41"/>
        <end position="61"/>
    </location>
</feature>
<evidence type="ECO:0000313" key="9">
    <source>
        <dbReference type="Proteomes" id="UP000000591"/>
    </source>
</evidence>
<feature type="transmembrane region" description="Helical" evidence="7">
    <location>
        <begin position="73"/>
        <end position="91"/>
    </location>
</feature>
<dbReference type="Proteomes" id="UP000000591">
    <property type="component" value="Chromosome IV"/>
</dbReference>
<reference evidence="9" key="2">
    <citation type="journal article" date="2013" name="G3 (Bethesda)">
        <title>Genomes of Ashbya fungi isolated from insects reveal four mating-type loci, numerous translocations, lack of transposons, and distinct gene duplications.</title>
        <authorList>
            <person name="Dietrich F.S."/>
            <person name="Voegeli S."/>
            <person name="Kuo S."/>
            <person name="Philippsen P."/>
        </authorList>
    </citation>
    <scope>GENOME REANNOTATION</scope>
    <source>
        <strain evidence="9">ATCC 10895 / CBS 109.51 / FGSC 9923 / NRRL Y-1056</strain>
    </source>
</reference>
<dbReference type="GO" id="GO:0000139">
    <property type="term" value="C:Golgi membrane"/>
    <property type="evidence" value="ECO:0007669"/>
    <property type="project" value="UniProtKB-SubCell"/>
</dbReference>
<dbReference type="GeneID" id="4620487"/>
<dbReference type="GO" id="GO:0016020">
    <property type="term" value="C:membrane"/>
    <property type="evidence" value="ECO:0000318"/>
    <property type="project" value="GO_Central"/>
</dbReference>
<dbReference type="GO" id="GO:0071577">
    <property type="term" value="P:zinc ion transmembrane transport"/>
    <property type="evidence" value="ECO:0000318"/>
    <property type="project" value="GO_Central"/>
</dbReference>
<evidence type="ECO:0000256" key="3">
    <source>
        <dbReference type="ARBA" id="ARBA00022692"/>
    </source>
</evidence>
<evidence type="ECO:0000256" key="4">
    <source>
        <dbReference type="ARBA" id="ARBA00022989"/>
    </source>
</evidence>
<keyword evidence="6 7" id="KW-0472">Membrane</keyword>
<dbReference type="InterPro" id="IPR045891">
    <property type="entry name" value="ZIP9"/>
</dbReference>
<dbReference type="eggNOG" id="KOG3907">
    <property type="taxonomic scope" value="Eukaryota"/>
</dbReference>
<dbReference type="Pfam" id="PF02535">
    <property type="entry name" value="Zip"/>
    <property type="match status" value="2"/>
</dbReference>
<organism evidence="8 9">
    <name type="scientific">Eremothecium gossypii (strain ATCC 10895 / CBS 109.51 / FGSC 9923 / NRRL Y-1056)</name>
    <name type="common">Yeast</name>
    <name type="synonym">Ashbya gossypii</name>
    <dbReference type="NCBI Taxonomy" id="284811"/>
    <lineage>
        <taxon>Eukaryota</taxon>
        <taxon>Fungi</taxon>
        <taxon>Dikarya</taxon>
        <taxon>Ascomycota</taxon>
        <taxon>Saccharomycotina</taxon>
        <taxon>Saccharomycetes</taxon>
        <taxon>Saccharomycetales</taxon>
        <taxon>Saccharomycetaceae</taxon>
        <taxon>Eremothecium</taxon>
    </lineage>
</organism>
<proteinExistence type="predicted"/>
<evidence type="ECO:0000256" key="2">
    <source>
        <dbReference type="ARBA" id="ARBA00004394"/>
    </source>
</evidence>
<evidence type="ECO:0000313" key="8">
    <source>
        <dbReference type="EMBL" id="AAS52149.1"/>
    </source>
</evidence>
<dbReference type="InterPro" id="IPR003689">
    <property type="entry name" value="ZIP"/>
</dbReference>
<dbReference type="InParanoid" id="Q75A04"/>
<feature type="transmembrane region" description="Helical" evidence="7">
    <location>
        <begin position="6"/>
        <end position="29"/>
    </location>
</feature>
<evidence type="ECO:0000256" key="7">
    <source>
        <dbReference type="SAM" id="Phobius"/>
    </source>
</evidence>
<dbReference type="HOGENOM" id="CLU_028824_3_0_1"/>
<dbReference type="EMBL" id="AE016817">
    <property type="protein sequence ID" value="AAS52149.1"/>
    <property type="molecule type" value="Genomic_DNA"/>
</dbReference>
<keyword evidence="4 7" id="KW-1133">Transmembrane helix</keyword>
<dbReference type="RefSeq" id="NP_984325.1">
    <property type="nucleotide sequence ID" value="NM_209678.1"/>
</dbReference>
<reference evidence="8 9" key="1">
    <citation type="journal article" date="2004" name="Science">
        <title>The Ashbya gossypii genome as a tool for mapping the ancient Saccharomyces cerevisiae genome.</title>
        <authorList>
            <person name="Dietrich F.S."/>
            <person name="Voegeli S."/>
            <person name="Brachat S."/>
            <person name="Lerch A."/>
            <person name="Gates K."/>
            <person name="Steiner S."/>
            <person name="Mohr C."/>
            <person name="Pohlmann R."/>
            <person name="Luedi P."/>
            <person name="Choi S."/>
            <person name="Wing R.A."/>
            <person name="Flavier A."/>
            <person name="Gaffney T.D."/>
            <person name="Philippsen P."/>
        </authorList>
    </citation>
    <scope>NUCLEOTIDE SEQUENCE [LARGE SCALE GENOMIC DNA]</scope>
    <source>
        <strain evidence="9">ATCC 10895 / CBS 109.51 / FGSC 9923 / NRRL Y-1056</strain>
    </source>
</reference>
<feature type="transmembrane region" description="Helical" evidence="7">
    <location>
        <begin position="290"/>
        <end position="309"/>
    </location>
</feature>
<protein>
    <submittedName>
        <fullName evidence="8">ADR229Cp</fullName>
    </submittedName>
</protein>
<feature type="transmembrane region" description="Helical" evidence="7">
    <location>
        <begin position="220"/>
        <end position="241"/>
    </location>
</feature>